<dbReference type="InterPro" id="IPR013538">
    <property type="entry name" value="ASHA1/2-like_C"/>
</dbReference>
<dbReference type="RefSeq" id="WP_378285856.1">
    <property type="nucleotide sequence ID" value="NZ_JBHSON010000050.1"/>
</dbReference>
<comment type="caution">
    <text evidence="4">The sequence shown here is derived from an EMBL/GenBank/DDBJ whole genome shotgun (WGS) entry which is preliminary data.</text>
</comment>
<protein>
    <submittedName>
        <fullName evidence="4">SRPBCC family protein</fullName>
    </submittedName>
</protein>
<dbReference type="Proteomes" id="UP001596074">
    <property type="component" value="Unassembled WGS sequence"/>
</dbReference>
<dbReference type="Gene3D" id="3.30.530.20">
    <property type="match status" value="1"/>
</dbReference>
<reference evidence="5" key="1">
    <citation type="journal article" date="2019" name="Int. J. Syst. Evol. Microbiol.">
        <title>The Global Catalogue of Microorganisms (GCM) 10K type strain sequencing project: providing services to taxonomists for standard genome sequencing and annotation.</title>
        <authorList>
            <consortium name="The Broad Institute Genomics Platform"/>
            <consortium name="The Broad Institute Genome Sequencing Center for Infectious Disease"/>
            <person name="Wu L."/>
            <person name="Ma J."/>
        </authorList>
    </citation>
    <scope>NUCLEOTIDE SEQUENCE [LARGE SCALE GENOMIC DNA]</scope>
    <source>
        <strain evidence="5">KCTC 42087</strain>
    </source>
</reference>
<accession>A0ABW1AAC0</accession>
<dbReference type="SUPFAM" id="SSF55961">
    <property type="entry name" value="Bet v1-like"/>
    <property type="match status" value="1"/>
</dbReference>
<evidence type="ECO:0000313" key="5">
    <source>
        <dbReference type="Proteomes" id="UP001596074"/>
    </source>
</evidence>
<proteinExistence type="inferred from homology"/>
<dbReference type="CDD" id="cd08893">
    <property type="entry name" value="SRPBCC_CalC_Aha1-like_GntR-HTH"/>
    <property type="match status" value="1"/>
</dbReference>
<feature type="domain" description="Activator of Hsp90 ATPase homologue 1/2-like C-terminal" evidence="3">
    <location>
        <begin position="14"/>
        <end position="150"/>
    </location>
</feature>
<comment type="similarity">
    <text evidence="1">Belongs to the AHA1 family.</text>
</comment>
<organism evidence="4 5">
    <name type="scientific">Actinomadura rugatobispora</name>
    <dbReference type="NCBI Taxonomy" id="1994"/>
    <lineage>
        <taxon>Bacteria</taxon>
        <taxon>Bacillati</taxon>
        <taxon>Actinomycetota</taxon>
        <taxon>Actinomycetes</taxon>
        <taxon>Streptosporangiales</taxon>
        <taxon>Thermomonosporaceae</taxon>
        <taxon>Actinomadura</taxon>
    </lineage>
</organism>
<keyword evidence="5" id="KW-1185">Reference proteome</keyword>
<evidence type="ECO:0000313" key="4">
    <source>
        <dbReference type="EMBL" id="MFC5750125.1"/>
    </source>
</evidence>
<dbReference type="InterPro" id="IPR023393">
    <property type="entry name" value="START-like_dom_sf"/>
</dbReference>
<name>A0ABW1AAC0_9ACTN</name>
<gene>
    <name evidence="4" type="ORF">ACFPZN_31245</name>
</gene>
<evidence type="ECO:0000259" key="3">
    <source>
        <dbReference type="Pfam" id="PF08327"/>
    </source>
</evidence>
<feature type="compositionally biased region" description="Basic and acidic residues" evidence="2">
    <location>
        <begin position="83"/>
        <end position="101"/>
    </location>
</feature>
<evidence type="ECO:0000256" key="2">
    <source>
        <dbReference type="SAM" id="MobiDB-lite"/>
    </source>
</evidence>
<evidence type="ECO:0000256" key="1">
    <source>
        <dbReference type="ARBA" id="ARBA00006817"/>
    </source>
</evidence>
<feature type="region of interest" description="Disordered" evidence="2">
    <location>
        <begin position="74"/>
        <end position="106"/>
    </location>
</feature>
<dbReference type="Pfam" id="PF08327">
    <property type="entry name" value="AHSA1"/>
    <property type="match status" value="1"/>
</dbReference>
<sequence length="160" mass="17859">MASSEIEYTTYIHASPEQLWRALTDPAFTWRYWGVAYESDWRVGSPVKVQVTPDGDFSDLGSVVLESEPYRRLSFSNGTAPPEHLEQYGRSADDQADEPRRSTTTFDIEPMGATVKLTLVHAGLQPTSEDFDAYAEGWPQVLSSLKTLLETGETLPLPTE</sequence>
<dbReference type="EMBL" id="JBHSON010000050">
    <property type="protein sequence ID" value="MFC5750125.1"/>
    <property type="molecule type" value="Genomic_DNA"/>
</dbReference>